<evidence type="ECO:0000256" key="1">
    <source>
        <dbReference type="SAM" id="SignalP"/>
    </source>
</evidence>
<dbReference type="AlphaFoldDB" id="A0A0U3HV44"/>
<dbReference type="RefSeq" id="WP_058794960.1">
    <property type="nucleotide sequence ID" value="NZ_CP013611.1"/>
</dbReference>
<accession>A0A0U3HV44</accession>
<sequence length="216" mass="24953">MKNKLMFAALFFNAASAHAINSDLRGVILSFDDIRCGESKQEQKANFKKYTPALLKPRKSYGVTVIPHEYSIDSRFSVLNPLDTKAIAFDWYRTEIPSGYKFELLSYSRYIILGPENDKNLALQNYMKIEADLREKLGVELDSPPKIQKHGNTEPQKWWLYEQKPFKDELFVNLGSFKHKGQWLASVEAICSLKWSEAYTSEKLIESVKQRGNLFN</sequence>
<evidence type="ECO:0000313" key="2">
    <source>
        <dbReference type="EMBL" id="ALU41446.1"/>
    </source>
</evidence>
<protein>
    <submittedName>
        <fullName evidence="2">Uncharacterized protein</fullName>
    </submittedName>
</protein>
<name>A0A0U3HV44_9GAMM</name>
<evidence type="ECO:0000313" key="3">
    <source>
        <dbReference type="Proteomes" id="UP000069015"/>
    </source>
</evidence>
<dbReference type="EMBL" id="CP013611">
    <property type="protein sequence ID" value="ALU41446.1"/>
    <property type="molecule type" value="Genomic_DNA"/>
</dbReference>
<organism evidence="2 3">
    <name type="scientific">Pseudoalteromonas rubra</name>
    <dbReference type="NCBI Taxonomy" id="43658"/>
    <lineage>
        <taxon>Bacteria</taxon>
        <taxon>Pseudomonadati</taxon>
        <taxon>Pseudomonadota</taxon>
        <taxon>Gammaproteobacteria</taxon>
        <taxon>Alteromonadales</taxon>
        <taxon>Pseudoalteromonadaceae</taxon>
        <taxon>Pseudoalteromonas</taxon>
    </lineage>
</organism>
<gene>
    <name evidence="2" type="ORF">AT705_00010</name>
</gene>
<keyword evidence="1" id="KW-0732">Signal</keyword>
<proteinExistence type="predicted"/>
<dbReference type="Proteomes" id="UP000069015">
    <property type="component" value="Chromosome 1"/>
</dbReference>
<feature type="signal peptide" evidence="1">
    <location>
        <begin position="1"/>
        <end position="19"/>
    </location>
</feature>
<dbReference type="KEGG" id="prr:AT705_00010"/>
<reference evidence="2 3" key="1">
    <citation type="submission" date="2015-12" db="EMBL/GenBank/DDBJ databases">
        <title>Complete genome sequence of Pseudoalteromonas rubra SCSIO 6842, harboring a conjugative plasmid.</title>
        <authorList>
            <person name="Li B."/>
            <person name="Wang X."/>
        </authorList>
    </citation>
    <scope>NUCLEOTIDE SEQUENCE [LARGE SCALE GENOMIC DNA]</scope>
    <source>
        <strain evidence="2 3">SCSIO 6842</strain>
    </source>
</reference>
<feature type="chain" id="PRO_5006839613" evidence="1">
    <location>
        <begin position="20"/>
        <end position="216"/>
    </location>
</feature>